<dbReference type="PANTHER" id="PTHR10137:SF4">
    <property type="entry name" value="V-TYPE PROTON ATPASE SUBUNIT C 2"/>
    <property type="match status" value="1"/>
</dbReference>
<dbReference type="CDD" id="cd14785">
    <property type="entry name" value="V-ATPase_C"/>
    <property type="match status" value="1"/>
</dbReference>
<proteinExistence type="inferred from homology"/>
<dbReference type="GO" id="GO:0000221">
    <property type="term" value="C:vacuolar proton-transporting V-type ATPase, V1 domain"/>
    <property type="evidence" value="ECO:0007669"/>
    <property type="project" value="TreeGrafter"/>
</dbReference>
<comment type="caution">
    <text evidence="7">The sequence shown here is derived from an EMBL/GenBank/DDBJ whole genome shotgun (WGS) entry which is preliminary data.</text>
</comment>
<dbReference type="InterPro" id="IPR036132">
    <property type="entry name" value="Vac_ATP_synth_c_sf"/>
</dbReference>
<comment type="function">
    <text evidence="5 6">Subunit of the V1 complex of vacuolar(H+)-ATPase (V-ATPase), a multisubunit enzyme composed of a peripheral complex (V1) that hydrolyzes ATP and a membrane integral complex (V0) that translocates protons. V-ATPase is responsible for acidifying and maintaining the pH of intracellular compartments and in some cell types, is targeted to the plasma membrane, where it is responsible for acidifying the extracellular environment. Subunit C is necessary for the assembly of the catalytic sector of the enzyme and is likely to have a specific function in its catalytic activity.</text>
</comment>
<comment type="subunit">
    <text evidence="6">V-ATPase is a heteromultimeric enzyme made up of two complexes: the ATP-hydrolytic V1 complex and the proton translocation V0 complex. The V1 complex consists of three catalytic AB heterodimers that form a heterohexamer, three peripheral stalks each consisting of EG heterodimers, one central rotor including subunits D and F, and the regulatory subunits C and H. The proton translocation complex V0 consists of the proton transport subunit a, a ring of proteolipid subunits c9c'', rotary subunit d, subunits e and f, and two accessory subunits.</text>
</comment>
<accession>A0A7K5HHI2</accession>
<keyword evidence="8" id="KW-1185">Reference proteome</keyword>
<keyword evidence="3 6" id="KW-0375">Hydrogen ion transport</keyword>
<dbReference type="Proteomes" id="UP000549499">
    <property type="component" value="Unassembled WGS sequence"/>
</dbReference>
<dbReference type="Gene3D" id="3.30.70.1180">
    <property type="entry name" value="Vacuolar atp synthase subunit c, domain 1"/>
    <property type="match status" value="1"/>
</dbReference>
<keyword evidence="2 6" id="KW-0813">Transport</keyword>
<evidence type="ECO:0000313" key="8">
    <source>
        <dbReference type="Proteomes" id="UP000549499"/>
    </source>
</evidence>
<evidence type="ECO:0000256" key="3">
    <source>
        <dbReference type="ARBA" id="ARBA00022781"/>
    </source>
</evidence>
<feature type="non-terminal residue" evidence="7">
    <location>
        <position position="1"/>
    </location>
</feature>
<dbReference type="SUPFAM" id="SSF118203">
    <property type="entry name" value="Vacuolar ATP synthase subunit C"/>
    <property type="match status" value="2"/>
</dbReference>
<dbReference type="EMBL" id="VYZB01000086">
    <property type="protein sequence ID" value="NWS68801.1"/>
    <property type="molecule type" value="Genomic_DNA"/>
</dbReference>
<evidence type="ECO:0000256" key="1">
    <source>
        <dbReference type="ARBA" id="ARBA00006138"/>
    </source>
</evidence>
<keyword evidence="4 6" id="KW-0406">Ion transport</keyword>
<organism evidence="7 8">
    <name type="scientific">Crotophaga sulcirostris</name>
    <name type="common">Groove-billed ani</name>
    <dbReference type="NCBI Taxonomy" id="33598"/>
    <lineage>
        <taxon>Eukaryota</taxon>
        <taxon>Metazoa</taxon>
        <taxon>Chordata</taxon>
        <taxon>Craniata</taxon>
        <taxon>Vertebrata</taxon>
        <taxon>Euteleostomi</taxon>
        <taxon>Archelosauria</taxon>
        <taxon>Archosauria</taxon>
        <taxon>Dinosauria</taxon>
        <taxon>Saurischia</taxon>
        <taxon>Theropoda</taxon>
        <taxon>Coelurosauria</taxon>
        <taxon>Aves</taxon>
        <taxon>Neognathae</taxon>
        <taxon>Neoaves</taxon>
        <taxon>Otidimorphae</taxon>
        <taxon>Cuculiformes</taxon>
        <taxon>Crotophagidae</taxon>
        <taxon>Crotophaga</taxon>
    </lineage>
</organism>
<dbReference type="PANTHER" id="PTHR10137">
    <property type="entry name" value="V-TYPE PROTON ATPASE SUBUNIT C"/>
    <property type="match status" value="1"/>
</dbReference>
<dbReference type="Gene3D" id="3.30.70.100">
    <property type="match status" value="1"/>
</dbReference>
<comment type="similarity">
    <text evidence="1 6">Belongs to the V-ATPase C subunit family.</text>
</comment>
<dbReference type="GO" id="GO:0046961">
    <property type="term" value="F:proton-transporting ATPase activity, rotational mechanism"/>
    <property type="evidence" value="ECO:0007669"/>
    <property type="project" value="InterPro"/>
</dbReference>
<dbReference type="GO" id="GO:0005765">
    <property type="term" value="C:lysosomal membrane"/>
    <property type="evidence" value="ECO:0007669"/>
    <property type="project" value="TreeGrafter"/>
</dbReference>
<dbReference type="InterPro" id="IPR004907">
    <property type="entry name" value="ATPase_V1-cplx_csu"/>
</dbReference>
<dbReference type="AlphaFoldDB" id="A0A7K5HHI2"/>
<evidence type="ECO:0000256" key="6">
    <source>
        <dbReference type="RuleBase" id="RU364010"/>
    </source>
</evidence>
<feature type="non-terminal residue" evidence="7">
    <location>
        <position position="421"/>
    </location>
</feature>
<name>A0A7K5HHI2_CROSL</name>
<gene>
    <name evidence="7" type="primary">Atp6v1c2</name>
    <name evidence="7" type="ORF">CROSUL_R13615</name>
</gene>
<reference evidence="7 8" key="1">
    <citation type="submission" date="2019-09" db="EMBL/GenBank/DDBJ databases">
        <title>Bird 10,000 Genomes (B10K) Project - Family phase.</title>
        <authorList>
            <person name="Zhang G."/>
        </authorList>
    </citation>
    <scope>NUCLEOTIDE SEQUENCE [LARGE SCALE GENOMIC DNA]</scope>
    <source>
        <strain evidence="7">B10K-DU-003-44</strain>
        <tissue evidence="7">Muscle</tissue>
    </source>
</reference>
<dbReference type="FunFam" id="1.20.1460.10:FF:000004">
    <property type="entry name" value="V-type proton ATPase subunit C"/>
    <property type="match status" value="1"/>
</dbReference>
<dbReference type="FunFam" id="3.30.70.100:FF:000002">
    <property type="entry name" value="V-type proton ATPase subunit C"/>
    <property type="match status" value="1"/>
</dbReference>
<sequence length="421" mass="48263">MSEFWLISAPGDKSNMQAWERMNAVTSKSNLSSNSKFHIPDLKVGTLDALVGLSDELGKLDSFAESIIKKIAQYIGEVMEDSKDKVQENLLANGVDLISYLTRFEWDMAKYPIKQPLKNISEALTKQVTQIETDLKTRSAAYNNIKGNLQNLEKKTMGNLLTRTLADIVHKEDFVLNSEYLITLLVVVPKSSYVQWQKTYESLSDMVVPRSTKMIAEDAEGGLFTVTLFRKVMDDFKAKARENRFMVREFYFDEKELKCEKEELMKLASDKKQQYPLLLACPSTSHSKMTLWFQDSCELHLAQTTEAQNREHNLPNGPLLRWLKVNFSEAFVAWIHVKALRVFVESVLRYGLPVNFQAMLLQPNKKSVKRLRDVLNVVFKHLDEVAAASIMDPGMDIPGLQLSNQEYYPYVYFKIDLSLLD</sequence>
<evidence type="ECO:0000256" key="2">
    <source>
        <dbReference type="ARBA" id="ARBA00022448"/>
    </source>
</evidence>
<evidence type="ECO:0000313" key="7">
    <source>
        <dbReference type="EMBL" id="NWS68801.1"/>
    </source>
</evidence>
<protein>
    <recommendedName>
        <fullName evidence="6">V-type proton ATPase subunit C</fullName>
    </recommendedName>
</protein>
<dbReference type="Gene3D" id="1.20.1460.10">
    <property type="entry name" value="subunit c (vma5p) of the yeast v-atpase, domain 2"/>
    <property type="match status" value="2"/>
</dbReference>
<dbReference type="OrthoDB" id="6605928at2759"/>
<evidence type="ECO:0000256" key="5">
    <source>
        <dbReference type="ARBA" id="ARBA00046006"/>
    </source>
</evidence>
<evidence type="ECO:0000256" key="4">
    <source>
        <dbReference type="ARBA" id="ARBA00023065"/>
    </source>
</evidence>
<dbReference type="Pfam" id="PF03223">
    <property type="entry name" value="V-ATPase_C"/>
    <property type="match status" value="1"/>
</dbReference>